<organism evidence="4">
    <name type="scientific">Anisakis simplex</name>
    <name type="common">Herring worm</name>
    <dbReference type="NCBI Taxonomy" id="6269"/>
    <lineage>
        <taxon>Eukaryota</taxon>
        <taxon>Metazoa</taxon>
        <taxon>Ecdysozoa</taxon>
        <taxon>Nematoda</taxon>
        <taxon>Chromadorea</taxon>
        <taxon>Rhabditida</taxon>
        <taxon>Spirurina</taxon>
        <taxon>Ascaridomorpha</taxon>
        <taxon>Ascaridoidea</taxon>
        <taxon>Anisakidae</taxon>
        <taxon>Anisakis</taxon>
        <taxon>Anisakis simplex complex</taxon>
    </lineage>
</organism>
<protein>
    <submittedName>
        <fullName evidence="4">Pseudouridine synthase</fullName>
    </submittedName>
</protein>
<gene>
    <name evidence="2" type="ORF">ASIM_LOCUS7704</name>
</gene>
<dbReference type="EMBL" id="UYRR01019252">
    <property type="protein sequence ID" value="VDK29860.1"/>
    <property type="molecule type" value="Genomic_DNA"/>
</dbReference>
<dbReference type="OrthoDB" id="5854747at2759"/>
<evidence type="ECO:0000313" key="3">
    <source>
        <dbReference type="Proteomes" id="UP000267096"/>
    </source>
</evidence>
<reference evidence="2 3" key="2">
    <citation type="submission" date="2018-11" db="EMBL/GenBank/DDBJ databases">
        <authorList>
            <consortium name="Pathogen Informatics"/>
        </authorList>
    </citation>
    <scope>NUCLEOTIDE SEQUENCE [LARGE SCALE GENOMIC DNA]</scope>
</reference>
<dbReference type="Proteomes" id="UP000267096">
    <property type="component" value="Unassembled WGS sequence"/>
</dbReference>
<keyword evidence="3" id="KW-1185">Reference proteome</keyword>
<evidence type="ECO:0000256" key="1">
    <source>
        <dbReference type="SAM" id="MobiDB-lite"/>
    </source>
</evidence>
<evidence type="ECO:0000313" key="4">
    <source>
        <dbReference type="WBParaSite" id="ASIM_0000795501-mRNA-1"/>
    </source>
</evidence>
<feature type="compositionally biased region" description="Basic and acidic residues" evidence="1">
    <location>
        <begin position="33"/>
        <end position="46"/>
    </location>
</feature>
<sequence length="46" mass="5135">MNRAGKNQAAPGARANRNNMDTRPAAHRHGRAGKHEYREWGDRHGG</sequence>
<reference evidence="4" key="1">
    <citation type="submission" date="2017-02" db="UniProtKB">
        <authorList>
            <consortium name="WormBaseParasite"/>
        </authorList>
    </citation>
    <scope>IDENTIFICATION</scope>
</reference>
<evidence type="ECO:0000313" key="2">
    <source>
        <dbReference type="EMBL" id="VDK29860.1"/>
    </source>
</evidence>
<dbReference type="WBParaSite" id="ASIM_0000795501-mRNA-1">
    <property type="protein sequence ID" value="ASIM_0000795501-mRNA-1"/>
    <property type="gene ID" value="ASIM_0000795501"/>
</dbReference>
<dbReference type="AlphaFoldDB" id="A0A0M3JJY3"/>
<proteinExistence type="predicted"/>
<name>A0A0M3JJY3_ANISI</name>
<accession>A0A0M3JJY3</accession>
<feature type="region of interest" description="Disordered" evidence="1">
    <location>
        <begin position="1"/>
        <end position="46"/>
    </location>
</feature>